<evidence type="ECO:0000313" key="2">
    <source>
        <dbReference type="Proteomes" id="UP000285865"/>
    </source>
</evidence>
<dbReference type="RefSeq" id="WP_118257231.1">
    <property type="nucleotide sequence ID" value="NZ_QRKN01000001.1"/>
</dbReference>
<name>A0A414ZR95_9FIRM</name>
<protein>
    <submittedName>
        <fullName evidence="1">Uncharacterized protein</fullName>
    </submittedName>
</protein>
<dbReference type="AlphaFoldDB" id="A0A414ZR95"/>
<dbReference type="EMBL" id="QRKN01000001">
    <property type="protein sequence ID" value="RHI25755.1"/>
    <property type="molecule type" value="Genomic_DNA"/>
</dbReference>
<gene>
    <name evidence="1" type="ORF">DW172_03475</name>
</gene>
<sequence>MVDQKLLEQAATNTAKMIRREIMETYSNEEIRGLNGFFLTKSELDIDTAGLEKEIENIMKHPRKYKAMIMVFAYFRNMMIKE</sequence>
<dbReference type="Proteomes" id="UP000285865">
    <property type="component" value="Unassembled WGS sequence"/>
</dbReference>
<accession>A0A414ZR95</accession>
<organism evidence="1 2">
    <name type="scientific">Agathobacter rectalis</name>
    <dbReference type="NCBI Taxonomy" id="39491"/>
    <lineage>
        <taxon>Bacteria</taxon>
        <taxon>Bacillati</taxon>
        <taxon>Bacillota</taxon>
        <taxon>Clostridia</taxon>
        <taxon>Lachnospirales</taxon>
        <taxon>Lachnospiraceae</taxon>
        <taxon>Agathobacter</taxon>
    </lineage>
</organism>
<reference evidence="1 2" key="1">
    <citation type="submission" date="2018-08" db="EMBL/GenBank/DDBJ databases">
        <title>A genome reference for cultivated species of the human gut microbiota.</title>
        <authorList>
            <person name="Zou Y."/>
            <person name="Xue W."/>
            <person name="Luo G."/>
        </authorList>
    </citation>
    <scope>NUCLEOTIDE SEQUENCE [LARGE SCALE GENOMIC DNA]</scope>
    <source>
        <strain evidence="1 2">AM16-11</strain>
    </source>
</reference>
<proteinExistence type="predicted"/>
<comment type="caution">
    <text evidence="1">The sequence shown here is derived from an EMBL/GenBank/DDBJ whole genome shotgun (WGS) entry which is preliminary data.</text>
</comment>
<evidence type="ECO:0000313" key="1">
    <source>
        <dbReference type="EMBL" id="RHI25755.1"/>
    </source>
</evidence>